<dbReference type="Pfam" id="PF02892">
    <property type="entry name" value="zf-BED"/>
    <property type="match status" value="1"/>
</dbReference>
<dbReference type="PANTHER" id="PTHR46481:SF10">
    <property type="entry name" value="ZINC FINGER BED DOMAIN-CONTAINING PROTEIN 39"/>
    <property type="match status" value="1"/>
</dbReference>
<protein>
    <recommendedName>
        <fullName evidence="11">BED-type domain-containing protein</fullName>
    </recommendedName>
</protein>
<keyword evidence="3 9" id="KW-0863">Zinc-finger</keyword>
<dbReference type="STRING" id="325452.A0A3R7MP98"/>
<dbReference type="GO" id="GO:0008270">
    <property type="term" value="F:zinc ion binding"/>
    <property type="evidence" value="ECO:0007669"/>
    <property type="project" value="UniProtKB-KW"/>
</dbReference>
<organism evidence="14 17">
    <name type="scientific">Phytophthora kernoviae</name>
    <dbReference type="NCBI Taxonomy" id="325452"/>
    <lineage>
        <taxon>Eukaryota</taxon>
        <taxon>Sar</taxon>
        <taxon>Stramenopiles</taxon>
        <taxon>Oomycota</taxon>
        <taxon>Peronosporomycetes</taxon>
        <taxon>Peronosporales</taxon>
        <taxon>Peronosporaceae</taxon>
        <taxon>Phytophthora</taxon>
    </lineage>
</organism>
<dbReference type="GO" id="GO:0005634">
    <property type="term" value="C:nucleus"/>
    <property type="evidence" value="ECO:0007669"/>
    <property type="project" value="UniProtKB-SubCell"/>
</dbReference>
<evidence type="ECO:0000313" key="17">
    <source>
        <dbReference type="Proteomes" id="UP000285883"/>
    </source>
</evidence>
<dbReference type="InterPro" id="IPR052035">
    <property type="entry name" value="ZnF_BED_domain_contain"/>
</dbReference>
<keyword evidence="16" id="KW-1185">Reference proteome</keyword>
<comment type="caution">
    <text evidence="14">The sequence shown here is derived from an EMBL/GenBank/DDBJ whole genome shotgun (WGS) entry which is preliminary data.</text>
</comment>
<sequence>MENDENSPSAAVALALTKKRKGDNRGRHKDPIWDSTTVLPDKTVVCNHCHNIIHRHGVTKVERVRAHFERRCPQNKKTKRDHDDTTDTALTAIKPSPGSKTGMFKRKFAHWLYATGHSFDDAGDELLLDALKMLRNDIMLPTKHELENELLDLEFSVSQNKVIKALNDKPCCLTVESWVDAGGNVVTSYGAVCENVSYFLESTTFQERGSEELAVDDVERVMSNLLVDDMSNILPWLEKFQASMAEMASVFHGNHKLQSLVSTDRSNPFVEFPDSGSVCGMLESILDHEKKLYTIVARRDFVQANTPVEQEKLNRVRDFVLSEMFIQELVKSLEILRPLQQQLKHFQDDRAPVSQVYPCFMDLLNGYTSMEWLSKKEKALIASCVTERFDAIYGESHGVANLLDPLYLGQTLDASKKQEAEASIVRFCTHDDQTVDVLEQLEEYNEMVAGLKVNDEAYWHLLQSGTVQPFDFWMERQQFPLLQQLAWTIFALPVSSMSPTQSFSSQAFYIDSRFNHTLSPEKLQKLTHVYCNSKNRDEGMSFLTP</sequence>
<evidence type="ECO:0000313" key="14">
    <source>
        <dbReference type="EMBL" id="RLN15223.1"/>
    </source>
</evidence>
<evidence type="ECO:0000256" key="9">
    <source>
        <dbReference type="PROSITE-ProRule" id="PRU00027"/>
    </source>
</evidence>
<dbReference type="PANTHER" id="PTHR46481">
    <property type="entry name" value="ZINC FINGER BED DOMAIN-CONTAINING PROTEIN 4"/>
    <property type="match status" value="1"/>
</dbReference>
<evidence type="ECO:0000313" key="16">
    <source>
        <dbReference type="Proteomes" id="UP000285624"/>
    </source>
</evidence>
<feature type="domain" description="BED-type" evidence="11">
    <location>
        <begin position="27"/>
        <end position="79"/>
    </location>
</feature>
<proteinExistence type="predicted"/>
<dbReference type="Proteomes" id="UP000285624">
    <property type="component" value="Unassembled WGS sequence"/>
</dbReference>
<keyword evidence="2" id="KW-0479">Metal-binding</keyword>
<evidence type="ECO:0000259" key="11">
    <source>
        <dbReference type="PROSITE" id="PS50808"/>
    </source>
</evidence>
<dbReference type="GO" id="GO:0046983">
    <property type="term" value="F:protein dimerization activity"/>
    <property type="evidence" value="ECO:0007669"/>
    <property type="project" value="InterPro"/>
</dbReference>
<dbReference type="InterPro" id="IPR008906">
    <property type="entry name" value="HATC_C_dom"/>
</dbReference>
<dbReference type="InterPro" id="IPR003656">
    <property type="entry name" value="Znf_BED"/>
</dbReference>
<name>A0A3R7MP98_9STRA</name>
<dbReference type="SUPFAM" id="SSF53098">
    <property type="entry name" value="Ribonuclease H-like"/>
    <property type="match status" value="1"/>
</dbReference>
<comment type="subcellular location">
    <subcellularLocation>
        <location evidence="1">Nucleus</location>
    </subcellularLocation>
</comment>
<keyword evidence="8" id="KW-0539">Nucleus</keyword>
<dbReference type="Proteomes" id="UP000792063">
    <property type="component" value="Unassembled WGS sequence"/>
</dbReference>
<evidence type="ECO:0000256" key="8">
    <source>
        <dbReference type="ARBA" id="ARBA00023242"/>
    </source>
</evidence>
<dbReference type="Proteomes" id="UP000785171">
    <property type="component" value="Unassembled WGS sequence"/>
</dbReference>
<accession>A0A3R7MP98</accession>
<dbReference type="PROSITE" id="PS50808">
    <property type="entry name" value="ZF_BED"/>
    <property type="match status" value="1"/>
</dbReference>
<dbReference type="EMBL" id="MAYM02001475">
    <property type="protein sequence ID" value="RLN15223.1"/>
    <property type="molecule type" value="Genomic_DNA"/>
</dbReference>
<dbReference type="Pfam" id="PF05699">
    <property type="entry name" value="Dimer_Tnp_hAT"/>
    <property type="match status" value="1"/>
</dbReference>
<evidence type="ECO:0000256" key="7">
    <source>
        <dbReference type="ARBA" id="ARBA00023163"/>
    </source>
</evidence>
<dbReference type="InterPro" id="IPR012337">
    <property type="entry name" value="RNaseH-like_sf"/>
</dbReference>
<feature type="region of interest" description="Disordered" evidence="10">
    <location>
        <begin position="73"/>
        <end position="98"/>
    </location>
</feature>
<evidence type="ECO:0000256" key="1">
    <source>
        <dbReference type="ARBA" id="ARBA00004123"/>
    </source>
</evidence>
<evidence type="ECO:0000256" key="3">
    <source>
        <dbReference type="ARBA" id="ARBA00022771"/>
    </source>
</evidence>
<dbReference type="EMBL" id="MBDN02000215">
    <property type="protein sequence ID" value="RLN77955.1"/>
    <property type="molecule type" value="Genomic_DNA"/>
</dbReference>
<evidence type="ECO:0000313" key="15">
    <source>
        <dbReference type="EMBL" id="RLN77955.1"/>
    </source>
</evidence>
<reference evidence="16 17" key="2">
    <citation type="submission" date="2018-07" db="EMBL/GenBank/DDBJ databases">
        <title>Genome sequencing of oomycete isolates from Chile give support for New Zealand origin for Phytophthora kernoviae and make available the first Nothophytophthora sp. genome.</title>
        <authorList>
            <person name="Studholme D.J."/>
            <person name="Sanfuentes E."/>
            <person name="Panda P."/>
            <person name="Hill R."/>
            <person name="Sambles C."/>
            <person name="Grant M."/>
            <person name="Williams N.M."/>
            <person name="Mcdougal R.L."/>
        </authorList>
    </citation>
    <scope>NUCLEOTIDE SEQUENCE [LARGE SCALE GENOMIC DNA]</scope>
    <source>
        <strain evidence="14">Chile2</strain>
        <strain evidence="15">Chile4</strain>
    </source>
</reference>
<dbReference type="GO" id="GO:0003677">
    <property type="term" value="F:DNA binding"/>
    <property type="evidence" value="ECO:0007669"/>
    <property type="project" value="UniProtKB-KW"/>
</dbReference>
<dbReference type="Proteomes" id="UP000285883">
    <property type="component" value="Unassembled WGS sequence"/>
</dbReference>
<dbReference type="EMBL" id="JPWV03000731">
    <property type="protein sequence ID" value="KAG2505228.1"/>
    <property type="molecule type" value="Genomic_DNA"/>
</dbReference>
<dbReference type="EMBL" id="JPWU03000741">
    <property type="protein sequence ID" value="KAG2507447.1"/>
    <property type="molecule type" value="Genomic_DNA"/>
</dbReference>
<evidence type="ECO:0000256" key="2">
    <source>
        <dbReference type="ARBA" id="ARBA00022723"/>
    </source>
</evidence>
<evidence type="ECO:0000313" key="12">
    <source>
        <dbReference type="EMBL" id="KAG2505228.1"/>
    </source>
</evidence>
<reference evidence="12" key="1">
    <citation type="journal article" date="2015" name="Genom Data">
        <title>Genome sequences of six Phytophthora species associated with forests in New Zealand.</title>
        <authorList>
            <person name="Studholme D.J."/>
            <person name="McDougal R.L."/>
            <person name="Sambles C."/>
            <person name="Hansen E."/>
            <person name="Hardy G."/>
            <person name="Grant M."/>
            <person name="Ganley R.J."/>
            <person name="Williams N.M."/>
        </authorList>
    </citation>
    <scope>NUCLEOTIDE SEQUENCE</scope>
    <source>
        <strain evidence="12">NZFS 2646</strain>
        <strain evidence="13">NZFS 3630</strain>
    </source>
</reference>
<evidence type="ECO:0000256" key="4">
    <source>
        <dbReference type="ARBA" id="ARBA00022833"/>
    </source>
</evidence>
<reference evidence="12" key="3">
    <citation type="submission" date="2020-06" db="EMBL/GenBank/DDBJ databases">
        <authorList>
            <person name="Studholme D.J."/>
        </authorList>
    </citation>
    <scope>NUCLEOTIDE SEQUENCE</scope>
    <source>
        <strain evidence="12">NZFS 2646</strain>
        <strain evidence="13">NZFS 3630</strain>
    </source>
</reference>
<dbReference type="AlphaFoldDB" id="A0A3R7MP98"/>
<evidence type="ECO:0000256" key="5">
    <source>
        <dbReference type="ARBA" id="ARBA00023015"/>
    </source>
</evidence>
<evidence type="ECO:0000256" key="6">
    <source>
        <dbReference type="ARBA" id="ARBA00023125"/>
    </source>
</evidence>
<keyword evidence="5" id="KW-0805">Transcription regulation</keyword>
<keyword evidence="6" id="KW-0238">DNA-binding</keyword>
<keyword evidence="4" id="KW-0862">Zinc</keyword>
<evidence type="ECO:0000313" key="13">
    <source>
        <dbReference type="EMBL" id="KAG2507447.1"/>
    </source>
</evidence>
<evidence type="ECO:0000256" key="10">
    <source>
        <dbReference type="SAM" id="MobiDB-lite"/>
    </source>
</evidence>
<gene>
    <name evidence="14" type="ORF">BBI17_009373</name>
    <name evidence="15" type="ORF">BBO99_00006336</name>
    <name evidence="12" type="ORF">JM16_009142</name>
    <name evidence="13" type="ORF">JM18_009273</name>
</gene>
<keyword evidence="7" id="KW-0804">Transcription</keyword>